<dbReference type="Proteomes" id="UP001276659">
    <property type="component" value="Unassembled WGS sequence"/>
</dbReference>
<comment type="caution">
    <text evidence="1">The sequence shown here is derived from an EMBL/GenBank/DDBJ whole genome shotgun (WGS) entry which is preliminary data.</text>
</comment>
<dbReference type="AlphaFoldDB" id="A0AAD9Z9H8"/>
<proteinExistence type="predicted"/>
<evidence type="ECO:0000313" key="2">
    <source>
        <dbReference type="Proteomes" id="UP001276659"/>
    </source>
</evidence>
<dbReference type="EMBL" id="JASNWA010000006">
    <property type="protein sequence ID" value="KAK3174036.1"/>
    <property type="molecule type" value="Genomic_DNA"/>
</dbReference>
<gene>
    <name evidence="1" type="ORF">OEA41_001280</name>
</gene>
<sequence>MSAAVWPPISHEQLIKEEEESLAAELEWLLNLLQENLASLKSGLQECVALLAPEEPGSTLAVSSLRSESVKGFVTRIGTRIVKGDINLRVQTLPPPRSLPSYPIHLQNPILLPQLSVLLNLLNQALDIIDISAWTGDPHNGSFIAGQLKLLADTIEEARQTLKGGEDVVGGKWWEDGTSDDTLVFTIPLPPSEILPQLTPLPIQTFSPSLPSTLSFHLSIADAALLLHIRTLAPPSQPETSLTGLSIRTRLGLASRPPVHDELDQVFQYRGEEVTVKEKVRVESQDPSLMAVMAKLSALGHAVGGWRVRVGVVMGEDVEEEGE</sequence>
<dbReference type="PANTHER" id="PTHR13618">
    <property type="entry name" value="LEUCINE ZIPPER CONTAINING TRANSCRIPTION FACTOR LZF1"/>
    <property type="match status" value="1"/>
</dbReference>
<name>A0AAD9Z9H8_9LECA</name>
<dbReference type="InterPro" id="IPR028241">
    <property type="entry name" value="RAVE2/Rogdi"/>
</dbReference>
<keyword evidence="2" id="KW-1185">Reference proteome</keyword>
<dbReference type="GO" id="GO:0043291">
    <property type="term" value="C:RAVE complex"/>
    <property type="evidence" value="ECO:0007669"/>
    <property type="project" value="TreeGrafter"/>
</dbReference>
<evidence type="ECO:0000313" key="1">
    <source>
        <dbReference type="EMBL" id="KAK3174036.1"/>
    </source>
</evidence>
<organism evidence="1 2">
    <name type="scientific">Lepraria neglecta</name>
    <dbReference type="NCBI Taxonomy" id="209136"/>
    <lineage>
        <taxon>Eukaryota</taxon>
        <taxon>Fungi</taxon>
        <taxon>Dikarya</taxon>
        <taxon>Ascomycota</taxon>
        <taxon>Pezizomycotina</taxon>
        <taxon>Lecanoromycetes</taxon>
        <taxon>OSLEUM clade</taxon>
        <taxon>Lecanoromycetidae</taxon>
        <taxon>Lecanorales</taxon>
        <taxon>Lecanorineae</taxon>
        <taxon>Stereocaulaceae</taxon>
        <taxon>Lepraria</taxon>
    </lineage>
</organism>
<protein>
    <recommendedName>
        <fullName evidence="3">RAVE subunit 2/Rogdi</fullName>
    </recommendedName>
</protein>
<accession>A0AAD9Z9H8</accession>
<reference evidence="1" key="1">
    <citation type="submission" date="2022-11" db="EMBL/GenBank/DDBJ databases">
        <title>Chromosomal genome sequence assembly and mating type (MAT) locus characterization of the leprose asexual lichenized fungus Lepraria neglecta (Nyl.) Erichsen.</title>
        <authorList>
            <person name="Allen J.L."/>
            <person name="Pfeffer B."/>
        </authorList>
    </citation>
    <scope>NUCLEOTIDE SEQUENCE</scope>
    <source>
        <strain evidence="1">Allen 5258</strain>
    </source>
</reference>
<dbReference type="Pfam" id="PF10259">
    <property type="entry name" value="Rogdi_lz"/>
    <property type="match status" value="1"/>
</dbReference>
<dbReference type="PANTHER" id="PTHR13618:SF1">
    <property type="entry name" value="PROTEIN ROGDI HOMOLOG"/>
    <property type="match status" value="1"/>
</dbReference>
<evidence type="ECO:0008006" key="3">
    <source>
        <dbReference type="Google" id="ProtNLM"/>
    </source>
</evidence>